<keyword evidence="1" id="KW-1133">Transmembrane helix</keyword>
<proteinExistence type="predicted"/>
<feature type="transmembrane region" description="Helical" evidence="1">
    <location>
        <begin position="45"/>
        <end position="64"/>
    </location>
</feature>
<keyword evidence="1" id="KW-0472">Membrane</keyword>
<protein>
    <submittedName>
        <fullName evidence="3">Tripartite tricarboxylate transporter TctB family protein</fullName>
    </submittedName>
</protein>
<feature type="transmembrane region" description="Helical" evidence="1">
    <location>
        <begin position="133"/>
        <end position="156"/>
    </location>
</feature>
<evidence type="ECO:0000313" key="5">
    <source>
        <dbReference type="Proteomes" id="UP000518091"/>
    </source>
</evidence>
<evidence type="ECO:0000313" key="6">
    <source>
        <dbReference type="Proteomes" id="UP000814353"/>
    </source>
</evidence>
<evidence type="ECO:0000313" key="3">
    <source>
        <dbReference type="EMBL" id="MBA2779025.1"/>
    </source>
</evidence>
<dbReference type="Pfam" id="PF07331">
    <property type="entry name" value="TctB"/>
    <property type="match status" value="1"/>
</dbReference>
<reference evidence="3 5" key="2">
    <citation type="submission" date="2020-07" db="EMBL/GenBank/DDBJ databases">
        <title>Identification of Halomonas strains.</title>
        <authorList>
            <person name="Xiao Z."/>
            <person name="Shen J."/>
        </authorList>
    </citation>
    <scope>NUCLEOTIDE SEQUENCE [LARGE SCALE GENOMIC DNA]</scope>
    <source>
        <strain evidence="3 5">DSM 17331</strain>
    </source>
</reference>
<keyword evidence="6" id="KW-1185">Reference proteome</keyword>
<keyword evidence="1" id="KW-0812">Transmembrane</keyword>
<comment type="caution">
    <text evidence="3">The sequence shown here is derived from an EMBL/GenBank/DDBJ whole genome shotgun (WGS) entry which is preliminary data.</text>
</comment>
<feature type="transmembrane region" description="Helical" evidence="1">
    <location>
        <begin position="84"/>
        <end position="103"/>
    </location>
</feature>
<accession>A0A7V9W0X2</accession>
<evidence type="ECO:0000256" key="1">
    <source>
        <dbReference type="SAM" id="Phobius"/>
    </source>
</evidence>
<dbReference type="InterPro" id="IPR009936">
    <property type="entry name" value="DUF1468"/>
</dbReference>
<reference evidence="4 6" key="1">
    <citation type="submission" date="2020-05" db="EMBL/GenBank/DDBJ databases">
        <title>Comparative genomic analysis of denitrifying bacteria from Halomonas genus.</title>
        <authorList>
            <person name="Wang L."/>
            <person name="Shao Z."/>
        </authorList>
    </citation>
    <scope>NUCLEOTIDE SEQUENCE [LARGE SCALE GENOMIC DNA]</scope>
    <source>
        <strain evidence="4 6">DSM 17331</strain>
    </source>
</reference>
<organism evidence="3 5">
    <name type="scientific">Billgrantia kenyensis</name>
    <dbReference type="NCBI Taxonomy" id="321266"/>
    <lineage>
        <taxon>Bacteria</taxon>
        <taxon>Pseudomonadati</taxon>
        <taxon>Pseudomonadota</taxon>
        <taxon>Gammaproteobacteria</taxon>
        <taxon>Oceanospirillales</taxon>
        <taxon>Halomonadaceae</taxon>
        <taxon>Billgrantia</taxon>
    </lineage>
</organism>
<feature type="domain" description="DUF1468" evidence="2">
    <location>
        <begin position="11"/>
        <end position="157"/>
    </location>
</feature>
<dbReference type="Proteomes" id="UP000518091">
    <property type="component" value="Unassembled WGS sequence"/>
</dbReference>
<gene>
    <name evidence="3" type="ORF">H1D44_08950</name>
    <name evidence="4" type="ORF">HOP48_02685</name>
</gene>
<evidence type="ECO:0000313" key="4">
    <source>
        <dbReference type="EMBL" id="MCG6660452.1"/>
    </source>
</evidence>
<name>A0A7V9W0X2_9GAMM</name>
<dbReference type="Proteomes" id="UP000814353">
    <property type="component" value="Unassembled WGS sequence"/>
</dbReference>
<sequence length="162" mass="17248">MNRTMVKELLSAALVLALGVAGLLHIQYGAWRPAPLVPSYIMPQTAYYFLIASGVWLLAALGFFTLKGRLKALQPSDAKDQDLVGVGVAVALMLGGAVVYFWLVLNLGLIVSTIAFNGLLIAVLAPNATFKSILIVPLLVGAAVWGLFVRMIGITLPPTLLF</sequence>
<evidence type="ECO:0000259" key="2">
    <source>
        <dbReference type="Pfam" id="PF07331"/>
    </source>
</evidence>
<dbReference type="EMBL" id="JACEFT010000009">
    <property type="protein sequence ID" value="MBA2779025.1"/>
    <property type="molecule type" value="Genomic_DNA"/>
</dbReference>
<dbReference type="EMBL" id="JABFUB010000002">
    <property type="protein sequence ID" value="MCG6660452.1"/>
    <property type="molecule type" value="Genomic_DNA"/>
</dbReference>
<feature type="transmembrane region" description="Helical" evidence="1">
    <location>
        <begin position="109"/>
        <end position="126"/>
    </location>
</feature>
<dbReference type="AlphaFoldDB" id="A0A7V9W0X2"/>